<evidence type="ECO:0000256" key="6">
    <source>
        <dbReference type="ARBA" id="ARBA00022989"/>
    </source>
</evidence>
<keyword evidence="3" id="KW-0813">Transport</keyword>
<evidence type="ECO:0000256" key="2">
    <source>
        <dbReference type="ARBA" id="ARBA00005974"/>
    </source>
</evidence>
<evidence type="ECO:0000256" key="5">
    <source>
        <dbReference type="ARBA" id="ARBA00022970"/>
    </source>
</evidence>
<dbReference type="GO" id="GO:0005743">
    <property type="term" value="C:mitochondrial inner membrane"/>
    <property type="evidence" value="ECO:0007669"/>
    <property type="project" value="TreeGrafter"/>
</dbReference>
<evidence type="ECO:0000256" key="8">
    <source>
        <dbReference type="ARBA" id="ARBA00023136"/>
    </source>
</evidence>
<dbReference type="GO" id="GO:0006865">
    <property type="term" value="P:amino acid transport"/>
    <property type="evidence" value="ECO:0007669"/>
    <property type="project" value="UniProtKB-KW"/>
</dbReference>
<reference evidence="10" key="1">
    <citation type="submission" date="2018-11" db="EMBL/GenBank/DDBJ databases">
        <authorList>
            <person name="Alioto T."/>
            <person name="Alioto T."/>
        </authorList>
    </citation>
    <scope>NUCLEOTIDE SEQUENCE</scope>
</reference>
<dbReference type="InterPro" id="IPR004686">
    <property type="entry name" value="Mtc"/>
</dbReference>
<dbReference type="GO" id="GO:0015075">
    <property type="term" value="F:monoatomic ion transmembrane transporter activity"/>
    <property type="evidence" value="ECO:0007669"/>
    <property type="project" value="InterPro"/>
</dbReference>
<dbReference type="PANTHER" id="PTHR11153:SF6">
    <property type="entry name" value="SIDEROFLEXIN-5"/>
    <property type="match status" value="1"/>
</dbReference>
<dbReference type="Proteomes" id="UP000596742">
    <property type="component" value="Unassembled WGS sequence"/>
</dbReference>
<comment type="subcellular location">
    <subcellularLocation>
        <location evidence="1 9">Mitochondrion membrane</location>
        <topology evidence="1 9">Multi-pass membrane protein</topology>
    </subcellularLocation>
</comment>
<dbReference type="Pfam" id="PF03820">
    <property type="entry name" value="SFXNs"/>
    <property type="match status" value="1"/>
</dbReference>
<evidence type="ECO:0000256" key="4">
    <source>
        <dbReference type="ARBA" id="ARBA00022692"/>
    </source>
</evidence>
<comment type="caution">
    <text evidence="10">The sequence shown here is derived from an EMBL/GenBank/DDBJ whole genome shotgun (WGS) entry which is preliminary data.</text>
</comment>
<comment type="caution">
    <text evidence="9">Lacks conserved residue(s) required for the propagation of feature annotation.</text>
</comment>
<sequence>MGQNTSTITQTYEVAPGTLSRSKVPYPPFELGKPRFDQSTYLGRLTHILDTTDPKLLLTPSEKVECAVEFLEDYKNGTAPKYSDEQLWQWQRIKNSFFHPDTGEKIYAPFRMAGFVPFGSPIVIGLLWPNPSFAATIFWQWLNQTHNACFNYSHRNASKHTPFNKYVEGYAGAVTSAVTIAVSLQALIKRAHVFSPTTKMLIQRFIPFPAVASANICNVVLMRKNELEDGIEVLDDQNNVVGTSKIAAKRALTETAITRVVLPIPILIFPPIIMSVLERSKYLTYNRGMRIFWHSIVVTACFAIALPHAIALFPQNSQINVNELEEEFKDKTDQTVLYYNKGL</sequence>
<keyword evidence="11" id="KW-1185">Reference proteome</keyword>
<accession>A0A8B6FBT1</accession>
<dbReference type="EMBL" id="UYJE01006485">
    <property type="protein sequence ID" value="VDI46293.1"/>
    <property type="molecule type" value="Genomic_DNA"/>
</dbReference>
<proteinExistence type="inferred from homology"/>
<evidence type="ECO:0000256" key="3">
    <source>
        <dbReference type="ARBA" id="ARBA00022448"/>
    </source>
</evidence>
<keyword evidence="5" id="KW-0029">Amino-acid transport</keyword>
<evidence type="ECO:0000256" key="9">
    <source>
        <dbReference type="RuleBase" id="RU362000"/>
    </source>
</evidence>
<evidence type="ECO:0000256" key="1">
    <source>
        <dbReference type="ARBA" id="ARBA00004225"/>
    </source>
</evidence>
<feature type="transmembrane region" description="Helical" evidence="9">
    <location>
        <begin position="291"/>
        <end position="313"/>
    </location>
</feature>
<keyword evidence="4 9" id="KW-0812">Transmembrane</keyword>
<comment type="similarity">
    <text evidence="2 9">Belongs to the sideroflexin family.</text>
</comment>
<feature type="transmembrane region" description="Helical" evidence="9">
    <location>
        <begin position="260"/>
        <end position="279"/>
    </location>
</feature>
<dbReference type="NCBIfam" id="TIGR00798">
    <property type="entry name" value="mtc"/>
    <property type="match status" value="1"/>
</dbReference>
<dbReference type="GO" id="GO:1990542">
    <property type="term" value="P:mitochondrial transmembrane transport"/>
    <property type="evidence" value="ECO:0007669"/>
    <property type="project" value="TreeGrafter"/>
</dbReference>
<organism evidence="10 11">
    <name type="scientific">Mytilus galloprovincialis</name>
    <name type="common">Mediterranean mussel</name>
    <dbReference type="NCBI Taxonomy" id="29158"/>
    <lineage>
        <taxon>Eukaryota</taxon>
        <taxon>Metazoa</taxon>
        <taxon>Spiralia</taxon>
        <taxon>Lophotrochozoa</taxon>
        <taxon>Mollusca</taxon>
        <taxon>Bivalvia</taxon>
        <taxon>Autobranchia</taxon>
        <taxon>Pteriomorphia</taxon>
        <taxon>Mytilida</taxon>
        <taxon>Mytiloidea</taxon>
        <taxon>Mytilidae</taxon>
        <taxon>Mytilinae</taxon>
        <taxon>Mytilus</taxon>
    </lineage>
</organism>
<evidence type="ECO:0000313" key="10">
    <source>
        <dbReference type="EMBL" id="VDI46293.1"/>
    </source>
</evidence>
<evidence type="ECO:0000313" key="11">
    <source>
        <dbReference type="Proteomes" id="UP000596742"/>
    </source>
</evidence>
<keyword evidence="6 9" id="KW-1133">Transmembrane helix</keyword>
<keyword evidence="7 9" id="KW-0496">Mitochondrion</keyword>
<keyword evidence="8 9" id="KW-0472">Membrane</keyword>
<gene>
    <name evidence="10" type="ORF">MGAL_10B056904</name>
</gene>
<protein>
    <recommendedName>
        <fullName evidence="9">Sidoreflexin</fullName>
    </recommendedName>
</protein>
<name>A0A8B6FBT1_MYTGA</name>
<dbReference type="AlphaFoldDB" id="A0A8B6FBT1"/>
<dbReference type="PANTHER" id="PTHR11153">
    <property type="entry name" value="SIDEROFLEXIN"/>
    <property type="match status" value="1"/>
</dbReference>
<dbReference type="OrthoDB" id="6608471at2759"/>
<evidence type="ECO:0000256" key="7">
    <source>
        <dbReference type="ARBA" id="ARBA00023128"/>
    </source>
</evidence>